<dbReference type="PANTHER" id="PTHR22958:SF1">
    <property type="entry name" value="GLYCEROPHOSPHOCHOLINE PHOSPHODIESTERASE GPCPD1"/>
    <property type="match status" value="1"/>
</dbReference>
<dbReference type="OrthoDB" id="69888at2759"/>
<dbReference type="Pfam" id="PF25329">
    <property type="entry name" value="C2_GDE1"/>
    <property type="match status" value="1"/>
</dbReference>
<dbReference type="Proteomes" id="UP000243217">
    <property type="component" value="Unassembled WGS sequence"/>
</dbReference>
<dbReference type="FunFam" id="3.20.20.190:FF:000032">
    <property type="entry name" value="Glycerophosphoryl diester phosphodiesterase, putative"/>
    <property type="match status" value="1"/>
</dbReference>
<reference evidence="4 5" key="1">
    <citation type="journal article" date="2014" name="Genome Biol. Evol.">
        <title>The secreted proteins of Achlya hypogyna and Thraustotheca clavata identify the ancestral oomycete secretome and reveal gene acquisitions by horizontal gene transfer.</title>
        <authorList>
            <person name="Misner I."/>
            <person name="Blouin N."/>
            <person name="Leonard G."/>
            <person name="Richards T.A."/>
            <person name="Lane C.E."/>
        </authorList>
    </citation>
    <scope>NUCLEOTIDE SEQUENCE [LARGE SCALE GENOMIC DNA]</scope>
    <source>
        <strain evidence="4 5">ATCC 34112</strain>
    </source>
</reference>
<dbReference type="GO" id="GO:0046475">
    <property type="term" value="P:glycerophospholipid catabolic process"/>
    <property type="evidence" value="ECO:0007669"/>
    <property type="project" value="TreeGrafter"/>
</dbReference>
<feature type="domain" description="GP-PDE" evidence="3">
    <location>
        <begin position="324"/>
        <end position="649"/>
    </location>
</feature>
<dbReference type="PANTHER" id="PTHR22958">
    <property type="entry name" value="GLYCEROPHOSPHORYL DIESTER PHOSPHODIESTERASE"/>
    <property type="match status" value="1"/>
</dbReference>
<keyword evidence="5" id="KW-1185">Reference proteome</keyword>
<accession>A0A1V9Y4E7</accession>
<evidence type="ECO:0000313" key="4">
    <source>
        <dbReference type="EMBL" id="OQR80586.1"/>
    </source>
</evidence>
<dbReference type="GO" id="GO:0008081">
    <property type="term" value="F:phosphoric diester hydrolase activity"/>
    <property type="evidence" value="ECO:0007669"/>
    <property type="project" value="InterPro"/>
</dbReference>
<dbReference type="InterPro" id="IPR017946">
    <property type="entry name" value="PLC-like_Pdiesterase_TIM-brl"/>
</dbReference>
<dbReference type="InterPro" id="IPR000595">
    <property type="entry name" value="cNMP-bd_dom"/>
</dbReference>
<dbReference type="SUPFAM" id="SSF51695">
    <property type="entry name" value="PLC-like phosphodiesterases"/>
    <property type="match status" value="1"/>
</dbReference>
<dbReference type="AlphaFoldDB" id="A0A1V9Y4E7"/>
<proteinExistence type="predicted"/>
<comment type="caution">
    <text evidence="4">The sequence shown here is derived from an EMBL/GenBank/DDBJ whole genome shotgun (WGS) entry which is preliminary data.</text>
</comment>
<evidence type="ECO:0000313" key="5">
    <source>
        <dbReference type="Proteomes" id="UP000243217"/>
    </source>
</evidence>
<protein>
    <submittedName>
        <fullName evidence="4">Glycerophosphodiesterase</fullName>
    </submittedName>
</protein>
<gene>
    <name evidence="4" type="ORF">THRCLA_11981</name>
</gene>
<keyword evidence="1" id="KW-0378">Hydrolase</keyword>
<dbReference type="InterPro" id="IPR030395">
    <property type="entry name" value="GP_PDE_dom"/>
</dbReference>
<evidence type="ECO:0000259" key="2">
    <source>
        <dbReference type="PROSITE" id="PS50042"/>
    </source>
</evidence>
<dbReference type="PROSITE" id="PS50042">
    <property type="entry name" value="CNMP_BINDING_3"/>
    <property type="match status" value="1"/>
</dbReference>
<dbReference type="PROSITE" id="PS51704">
    <property type="entry name" value="GP_PDE"/>
    <property type="match status" value="1"/>
</dbReference>
<evidence type="ECO:0000259" key="3">
    <source>
        <dbReference type="PROSITE" id="PS51704"/>
    </source>
</evidence>
<feature type="domain" description="Cyclic nucleotide-binding" evidence="2">
    <location>
        <begin position="163"/>
        <end position="211"/>
    </location>
</feature>
<dbReference type="Pfam" id="PF03009">
    <property type="entry name" value="GDPD"/>
    <property type="match status" value="1"/>
</dbReference>
<dbReference type="CDD" id="cd08572">
    <property type="entry name" value="GDPD_GDE5_like"/>
    <property type="match status" value="1"/>
</dbReference>
<sequence>FDNVAARYEWPIKIQARYVRVQHENMQTTLQFAQFQAFSTTKTPTPIQDGWFGFDNREHGDSLTHIDGQWLTPSSKPELRLIFGSFDKKPSLSLKNKSTQQMHLQIRVASNMESTIHHPYSANLGAIDTTQSSPHFDREITGNLFTLSNTTTSALSTVDLHQALISGTHRNVQVVASGATECVRLHRADFQRVLAKFGIPISSLLEAYMHDVSSNLPLLTTLPQEKSPFRQHDALQVFRLEDTESTSSIVIDVIETSSNNVVGSGILTPSQLHKTNGALSTPLFTSTTNVVGEILLRYVKIKPFQHELNNLQSAQRTQWFHGSPSDMGHRGLGRSYYQALGYRMAHIRENTMSSFVVAGYHGADWIEFDVQLSQDRVPVIYHDFFFKAALEDRRGRSGGFTKTGLHDLTLAQLNTVEWRHGKHVTDIPRFKQLVLKHWCKIIKKPKKKSTTKTPARQTKDYSWMKLSEQFPTLENLLKTVPPYVGLNIEIKYPVDPPHAPLLRELASFEMNAYLDDILKVIFEHSNGRRNIVFSCFDPDVCVMLRVKQTQYPVFFLTFGVDLSGRVPDVRTLSLETAVPFSRMEQLQGIVTNSLPLFNKPELIRAIRNDQLKLWTWGDYNTGHGKVQFQKKYGVHGVISDNVGDLTKQDGKIRPRDPLSTVS</sequence>
<dbReference type="Gene3D" id="3.20.20.190">
    <property type="entry name" value="Phosphatidylinositol (PI) phosphodiesterase"/>
    <property type="match status" value="1"/>
</dbReference>
<dbReference type="InterPro" id="IPR057506">
    <property type="entry name" value="C2_GPCPD1"/>
</dbReference>
<evidence type="ECO:0000256" key="1">
    <source>
        <dbReference type="ARBA" id="ARBA00022801"/>
    </source>
</evidence>
<dbReference type="InterPro" id="IPR051578">
    <property type="entry name" value="GDPD"/>
</dbReference>
<feature type="non-terminal residue" evidence="4">
    <location>
        <position position="1"/>
    </location>
</feature>
<dbReference type="STRING" id="74557.A0A1V9Y4E7"/>
<name>A0A1V9Y4E7_9STRA</name>
<dbReference type="EMBL" id="JNBS01005179">
    <property type="protein sequence ID" value="OQR80586.1"/>
    <property type="molecule type" value="Genomic_DNA"/>
</dbReference>
<organism evidence="4 5">
    <name type="scientific">Thraustotheca clavata</name>
    <dbReference type="NCBI Taxonomy" id="74557"/>
    <lineage>
        <taxon>Eukaryota</taxon>
        <taxon>Sar</taxon>
        <taxon>Stramenopiles</taxon>
        <taxon>Oomycota</taxon>
        <taxon>Saprolegniomycetes</taxon>
        <taxon>Saprolegniales</taxon>
        <taxon>Achlyaceae</taxon>
        <taxon>Thraustotheca</taxon>
    </lineage>
</organism>